<gene>
    <name evidence="4" type="ORF">VNI00_008778</name>
</gene>
<comment type="caution">
    <text evidence="4">The sequence shown here is derived from an EMBL/GenBank/DDBJ whole genome shotgun (WGS) entry which is preliminary data.</text>
</comment>
<evidence type="ECO:0000313" key="5">
    <source>
        <dbReference type="Proteomes" id="UP001383192"/>
    </source>
</evidence>
<evidence type="ECO:0000256" key="2">
    <source>
        <dbReference type="SAM" id="MobiDB-lite"/>
    </source>
</evidence>
<proteinExistence type="predicted"/>
<dbReference type="InterPro" id="IPR027417">
    <property type="entry name" value="P-loop_NTPase"/>
</dbReference>
<evidence type="ECO:0000256" key="1">
    <source>
        <dbReference type="ARBA" id="ARBA00022737"/>
    </source>
</evidence>
<reference evidence="4 5" key="1">
    <citation type="submission" date="2024-01" db="EMBL/GenBank/DDBJ databases">
        <title>A draft genome for a cacao thread blight-causing isolate of Paramarasmius palmivorus.</title>
        <authorList>
            <person name="Baruah I.K."/>
            <person name="Bukari Y."/>
            <person name="Amoako-Attah I."/>
            <person name="Meinhardt L.W."/>
            <person name="Bailey B.A."/>
            <person name="Cohen S.P."/>
        </authorList>
    </citation>
    <scope>NUCLEOTIDE SEQUENCE [LARGE SCALE GENOMIC DNA]</scope>
    <source>
        <strain evidence="4 5">GH-12</strain>
    </source>
</reference>
<dbReference type="Pfam" id="PF24883">
    <property type="entry name" value="NPHP3_N"/>
    <property type="match status" value="1"/>
</dbReference>
<dbReference type="InterPro" id="IPR056884">
    <property type="entry name" value="NPHP3-like_N"/>
</dbReference>
<keyword evidence="1" id="KW-0677">Repeat</keyword>
<evidence type="ECO:0000259" key="3">
    <source>
        <dbReference type="Pfam" id="PF24883"/>
    </source>
</evidence>
<feature type="domain" description="Nephrocystin 3-like N-terminal" evidence="3">
    <location>
        <begin position="107"/>
        <end position="266"/>
    </location>
</feature>
<evidence type="ECO:0000313" key="4">
    <source>
        <dbReference type="EMBL" id="KAK7043040.1"/>
    </source>
</evidence>
<protein>
    <recommendedName>
        <fullName evidence="3">Nephrocystin 3-like N-terminal domain-containing protein</fullName>
    </recommendedName>
</protein>
<feature type="region of interest" description="Disordered" evidence="2">
    <location>
        <begin position="799"/>
        <end position="843"/>
    </location>
</feature>
<dbReference type="PANTHER" id="PTHR10039">
    <property type="entry name" value="AMELOGENIN"/>
    <property type="match status" value="1"/>
</dbReference>
<dbReference type="Gene3D" id="3.40.50.300">
    <property type="entry name" value="P-loop containing nucleotide triphosphate hydrolases"/>
    <property type="match status" value="1"/>
</dbReference>
<accession>A0AAW0CWS4</accession>
<dbReference type="Proteomes" id="UP001383192">
    <property type="component" value="Unassembled WGS sequence"/>
</dbReference>
<keyword evidence="5" id="KW-1185">Reference proteome</keyword>
<dbReference type="SUPFAM" id="SSF52540">
    <property type="entry name" value="P-loop containing nucleoside triphosphate hydrolases"/>
    <property type="match status" value="1"/>
</dbReference>
<name>A0AAW0CWS4_9AGAR</name>
<dbReference type="AlphaFoldDB" id="A0AAW0CWS4"/>
<dbReference type="EMBL" id="JAYKXP010000030">
    <property type="protein sequence ID" value="KAK7043040.1"/>
    <property type="molecule type" value="Genomic_DNA"/>
</dbReference>
<organism evidence="4 5">
    <name type="scientific">Paramarasmius palmivorus</name>
    <dbReference type="NCBI Taxonomy" id="297713"/>
    <lineage>
        <taxon>Eukaryota</taxon>
        <taxon>Fungi</taxon>
        <taxon>Dikarya</taxon>
        <taxon>Basidiomycota</taxon>
        <taxon>Agaricomycotina</taxon>
        <taxon>Agaricomycetes</taxon>
        <taxon>Agaricomycetidae</taxon>
        <taxon>Agaricales</taxon>
        <taxon>Marasmiineae</taxon>
        <taxon>Marasmiaceae</taxon>
        <taxon>Paramarasmius</taxon>
    </lineage>
</organism>
<sequence>MHVLQEVIWRGAEIPGDMVSKHYLPNHGRRKEKWDEGGLGYCATKRTASDSMKIALIQDVWTVRDDILRTLAARAVVNATYDSEERFPPPNCHPNTRVNTLSTLGLWVDDPKSTIRVFWLHGSAGVGKSAIAQKLAEDHPSRLVAAFFFSRNDTTRDKLDQFVATIAYQCCTSDRLKDVVGPLIIDAIRSNPNIFRTSSENQFRKLLLVPFSKLNTDSPLTLPDLIVVDGLDECVDPSSQARLLNFVDDAVTFPTPFPFKFLLCSRPEPQLRNAFINARFAPCLECITISDTTIRFLGYLSESDIDIQRYLSEKFTSLREKYRAVLRDDKESWPGEDTINELVWRASGQFIFAVTVIKYVDTMDDLPQDRLQTILSTQTGEITNTPYPALDLLYRQILSACRRWDRVSLILRLLITPHPNVTCVDSTGIRWNSPSVISQLFEWKAGEVEASLSRLHAVLHIPEDGVSEIRILHASFTEFLLDKVRSGEYRVSKFPEEEYCSLVTVLLLRMMSSFTSSYPLYRPPNLSPAVAFTIWKDVTSSMDTLTLFAINNWAYYCVQAGSPNTRLLAELGKFDPYCVVAMLLSKFGEGWFLSHLPEWKACLSWAQSFEKSETRIFIERLKSFSSGLYLGFSRETMRYDATWITFKMECSLRAEYNVNRLTDLVTKYYRKWWSESSGSLWTPGMFPLVLPTTINPVDVVPEDWVVVRLVNGNDEKLQRVHDVYRSLGSGGRRLFNDDVLYGTSGSVSRNLVKEKDLVAFKTLLYHRRDIFSVLGSHVISKGSGPEHFLRILRTDTDETELQELPTKDDSDDEGKGNLSEPEVDYQASEEEKNHSHGSRNLQVSQPSMVPVERIHSQVRFFGDREGEEGERDDDISDWYNVEPAALEEVLLFVNTEPPSTIRPQDGYTTAIFRPIRNLFA</sequence>